<evidence type="ECO:0000313" key="3">
    <source>
        <dbReference type="EMBL" id="SMF35484.1"/>
    </source>
</evidence>
<dbReference type="Gene3D" id="3.20.20.140">
    <property type="entry name" value="Metal-dependent hydrolases"/>
    <property type="match status" value="1"/>
</dbReference>
<dbReference type="InterPro" id="IPR032466">
    <property type="entry name" value="Metal_Hydrolase"/>
</dbReference>
<name>A0A1X7EKD0_9HYPH</name>
<dbReference type="GO" id="GO:0019748">
    <property type="term" value="P:secondary metabolic process"/>
    <property type="evidence" value="ECO:0007669"/>
    <property type="project" value="TreeGrafter"/>
</dbReference>
<dbReference type="STRING" id="464029.SAMN02982989_1445"/>
<feature type="domain" description="Amidohydrolase-related" evidence="2">
    <location>
        <begin position="21"/>
        <end position="366"/>
    </location>
</feature>
<dbReference type="PANTHER" id="PTHR21240:SF28">
    <property type="entry name" value="ISO-OROTATE DECARBOXYLASE (EUROFUNG)"/>
    <property type="match status" value="1"/>
</dbReference>
<dbReference type="OrthoDB" id="149172at2"/>
<dbReference type="InterPro" id="IPR006680">
    <property type="entry name" value="Amidohydro-rel"/>
</dbReference>
<evidence type="ECO:0000313" key="4">
    <source>
        <dbReference type="Proteomes" id="UP000192903"/>
    </source>
</evidence>
<dbReference type="PANTHER" id="PTHR21240">
    <property type="entry name" value="2-AMINO-3-CARBOXYLMUCONATE-6-SEMIALDEHYDE DECARBOXYLASE"/>
    <property type="match status" value="1"/>
</dbReference>
<dbReference type="GO" id="GO:0016787">
    <property type="term" value="F:hydrolase activity"/>
    <property type="evidence" value="ECO:0007669"/>
    <property type="project" value="InterPro"/>
</dbReference>
<evidence type="ECO:0000256" key="1">
    <source>
        <dbReference type="ARBA" id="ARBA00023239"/>
    </source>
</evidence>
<dbReference type="AlphaFoldDB" id="A0A1X7EKD0"/>
<accession>A0A1X7EKD0</accession>
<dbReference type="InterPro" id="IPR032465">
    <property type="entry name" value="ACMSD"/>
</dbReference>
<dbReference type="SUPFAM" id="SSF51556">
    <property type="entry name" value="Metallo-dependent hydrolases"/>
    <property type="match status" value="1"/>
</dbReference>
<dbReference type="RefSeq" id="WP_085421755.1">
    <property type="nucleotide sequence ID" value="NZ_FXAF01000006.1"/>
</dbReference>
<dbReference type="EMBL" id="FXAF01000006">
    <property type="protein sequence ID" value="SMF35484.1"/>
    <property type="molecule type" value="Genomic_DNA"/>
</dbReference>
<dbReference type="Pfam" id="PF04909">
    <property type="entry name" value="Amidohydro_2"/>
    <property type="match status" value="1"/>
</dbReference>
<gene>
    <name evidence="3" type="ORF">SAMN02982989_1445</name>
</gene>
<proteinExistence type="predicted"/>
<keyword evidence="1" id="KW-0456">Lyase</keyword>
<dbReference type="GO" id="GO:0005737">
    <property type="term" value="C:cytoplasm"/>
    <property type="evidence" value="ECO:0007669"/>
    <property type="project" value="TreeGrafter"/>
</dbReference>
<organism evidence="3 4">
    <name type="scientific">Xaviernesmea oryzae</name>
    <dbReference type="NCBI Taxonomy" id="464029"/>
    <lineage>
        <taxon>Bacteria</taxon>
        <taxon>Pseudomonadati</taxon>
        <taxon>Pseudomonadota</taxon>
        <taxon>Alphaproteobacteria</taxon>
        <taxon>Hyphomicrobiales</taxon>
        <taxon>Rhizobiaceae</taxon>
        <taxon>Rhizobium/Agrobacterium group</taxon>
        <taxon>Xaviernesmea</taxon>
    </lineage>
</organism>
<keyword evidence="4" id="KW-1185">Reference proteome</keyword>
<evidence type="ECO:0000259" key="2">
    <source>
        <dbReference type="Pfam" id="PF04909"/>
    </source>
</evidence>
<dbReference type="Proteomes" id="UP000192903">
    <property type="component" value="Unassembled WGS sequence"/>
</dbReference>
<dbReference type="GO" id="GO:0016831">
    <property type="term" value="F:carboxy-lyase activity"/>
    <property type="evidence" value="ECO:0007669"/>
    <property type="project" value="InterPro"/>
</dbReference>
<protein>
    <recommendedName>
        <fullName evidence="2">Amidohydrolase-related domain-containing protein</fullName>
    </recommendedName>
</protein>
<sequence>MNVPDQVLERSAETAAKLQLVDCDIHPSLNHRQALHPYLEKRWRDHLDTYGSLAHCVYAGRGGPYPRFTPETARRDAWPPNGNPPGSDLEFMKVQHLDAHDIRFGILEPIVGANNARNTDLSAALCTATNDWQVDEFTSKDKRLKASIHIGAEDAELAVEEIERRAGDRNFAQIQLGSRSVEPIGRKRYWPIFEAAQRNDMPIGFHVGGPSPYAPSPSGWPDYYIEDHHVLTHSAHAQVASMILEGVFELFPKVRVVMIEAGFAWVPPLAWRLDNHWRKMRSETPLCKRPPSEYLKQNVWFTTQPAEEPEHREDLRLLFELIGFDRMMFATDYPHWDFDDPQRALVMPMSDAERRMLFHDNAMNFYANLD</sequence>
<reference evidence="4" key="1">
    <citation type="submission" date="2017-04" db="EMBL/GenBank/DDBJ databases">
        <authorList>
            <person name="Varghese N."/>
            <person name="Submissions S."/>
        </authorList>
    </citation>
    <scope>NUCLEOTIDE SEQUENCE [LARGE SCALE GENOMIC DNA]</scope>
    <source>
        <strain evidence="4">B4P</strain>
    </source>
</reference>